<evidence type="ECO:0000313" key="5">
    <source>
        <dbReference type="EMBL" id="VVC45757.1"/>
    </source>
</evidence>
<dbReference type="PANTHER" id="PTHR12281">
    <property type="entry name" value="RP42 RELATED"/>
    <property type="match status" value="1"/>
</dbReference>
<dbReference type="InterPro" id="IPR042460">
    <property type="entry name" value="DCN1-like_PONY"/>
</dbReference>
<name>A0A5E4NPN2_9HEMI</name>
<dbReference type="FunFam" id="1.10.238.10:FF:000030">
    <property type="entry name" value="DCN1-like protein"/>
    <property type="match status" value="1"/>
</dbReference>
<dbReference type="EMBL" id="CABPRJ010002412">
    <property type="protein sequence ID" value="VVC45757.1"/>
    <property type="molecule type" value="Genomic_DNA"/>
</dbReference>
<keyword evidence="1" id="KW-0833">Ubl conjugation pathway</keyword>
<evidence type="ECO:0000256" key="3">
    <source>
        <dbReference type="RuleBase" id="RU410713"/>
    </source>
</evidence>
<dbReference type="InterPro" id="IPR014764">
    <property type="entry name" value="DCN-prot"/>
</dbReference>
<evidence type="ECO:0000256" key="1">
    <source>
        <dbReference type="ARBA" id="ARBA00022786"/>
    </source>
</evidence>
<dbReference type="GO" id="GO:0031624">
    <property type="term" value="F:ubiquitin conjugating enzyme binding"/>
    <property type="evidence" value="ECO:0007669"/>
    <property type="project" value="TreeGrafter"/>
</dbReference>
<organism evidence="5 6">
    <name type="scientific">Cinara cedri</name>
    <dbReference type="NCBI Taxonomy" id="506608"/>
    <lineage>
        <taxon>Eukaryota</taxon>
        <taxon>Metazoa</taxon>
        <taxon>Ecdysozoa</taxon>
        <taxon>Arthropoda</taxon>
        <taxon>Hexapoda</taxon>
        <taxon>Insecta</taxon>
        <taxon>Pterygota</taxon>
        <taxon>Neoptera</taxon>
        <taxon>Paraneoptera</taxon>
        <taxon>Hemiptera</taxon>
        <taxon>Sternorrhyncha</taxon>
        <taxon>Aphidomorpha</taxon>
        <taxon>Aphidoidea</taxon>
        <taxon>Aphididae</taxon>
        <taxon>Lachninae</taxon>
        <taxon>Cinara</taxon>
    </lineage>
</organism>
<dbReference type="GO" id="GO:0097602">
    <property type="term" value="F:cullin family protein binding"/>
    <property type="evidence" value="ECO:0007669"/>
    <property type="project" value="TreeGrafter"/>
</dbReference>
<feature type="domain" description="DCUN1" evidence="4">
    <location>
        <begin position="99"/>
        <end position="292"/>
    </location>
</feature>
<reference evidence="5 6" key="1">
    <citation type="submission" date="2019-08" db="EMBL/GenBank/DDBJ databases">
        <authorList>
            <person name="Alioto T."/>
            <person name="Alioto T."/>
            <person name="Gomez Garrido J."/>
        </authorList>
    </citation>
    <scope>NUCLEOTIDE SEQUENCE [LARGE SCALE GENOMIC DNA]</scope>
</reference>
<accession>A0A5E4NPN2</accession>
<dbReference type="GO" id="GO:2000436">
    <property type="term" value="P:positive regulation of protein neddylation"/>
    <property type="evidence" value="ECO:0007669"/>
    <property type="project" value="UniProtKB-ARBA"/>
</dbReference>
<dbReference type="GO" id="GO:0032182">
    <property type="term" value="F:ubiquitin-like protein binding"/>
    <property type="evidence" value="ECO:0007669"/>
    <property type="project" value="TreeGrafter"/>
</dbReference>
<dbReference type="AlphaFoldDB" id="A0A5E4NPN2"/>
<evidence type="ECO:0000313" key="6">
    <source>
        <dbReference type="Proteomes" id="UP000325440"/>
    </source>
</evidence>
<sequence>MGNCFSCLRSKSTTRPVSNLSDDDEDEHLNNALDKRLEGIGSNDMRPPLMSNGSRSITVTGSVGSDNCGSVRSTFTCNRLTSTLSKTNMMRLNNFAAKSFQTKVQKLFDTYKDAVEDLIVIDGIERLCSDLQMSPEEFRILILAWKCDAHQMCRFTRPEFTNGCNALQADSVSSMKNKLSDVANELKDNIEEFKSLYRFTFKFGLDNAVGQRILPVDTAIVLWKLIFNGREPAILQRWLNFLESQDNIRGIPKDTWNMFYNFAESVSNGDLSNYDDTEAWPSVFDDFVEYENDQANQNISDKGTGKKLGDVL</sequence>
<dbReference type="GO" id="GO:0045116">
    <property type="term" value="P:protein neddylation"/>
    <property type="evidence" value="ECO:0007669"/>
    <property type="project" value="TreeGrafter"/>
</dbReference>
<dbReference type="FunFam" id="1.10.238.200:FF:000003">
    <property type="entry name" value="DCN1-like protein 3"/>
    <property type="match status" value="1"/>
</dbReference>
<comment type="function">
    <text evidence="3">Neddylation of cullins play an essential role in the regulation of SCF-type complexes activity.</text>
</comment>
<dbReference type="Gene3D" id="1.10.238.200">
    <property type="entry name" value="Cullin, PONY binding domain"/>
    <property type="match status" value="1"/>
</dbReference>
<dbReference type="InterPro" id="IPR005176">
    <property type="entry name" value="PONY_dom"/>
</dbReference>
<dbReference type="OrthoDB" id="27198at2759"/>
<dbReference type="Proteomes" id="UP000325440">
    <property type="component" value="Unassembled WGS sequence"/>
</dbReference>
<comment type="function">
    <text evidence="2">Promotes neddylation of cullin components of SCF-type E3 ubiquitin ligase complexes and thus regulates SCF-type complex activity. Function promotes cell proliferation.</text>
</comment>
<evidence type="ECO:0000256" key="2">
    <source>
        <dbReference type="ARBA" id="ARBA00059219"/>
    </source>
</evidence>
<keyword evidence="6" id="KW-1185">Reference proteome</keyword>
<proteinExistence type="predicted"/>
<dbReference type="PROSITE" id="PS51229">
    <property type="entry name" value="DCUN1"/>
    <property type="match status" value="1"/>
</dbReference>
<protein>
    <recommendedName>
        <fullName evidence="3">Defective in cullin neddylation protein</fullName>
    </recommendedName>
</protein>
<evidence type="ECO:0000259" key="4">
    <source>
        <dbReference type="PROSITE" id="PS51229"/>
    </source>
</evidence>
<gene>
    <name evidence="5" type="ORF">CINCED_3A018870</name>
</gene>
<dbReference type="PANTHER" id="PTHR12281:SF31">
    <property type="entry name" value="DCN1-LIKE PROTEIN 3"/>
    <property type="match status" value="1"/>
</dbReference>
<dbReference type="Pfam" id="PF03556">
    <property type="entry name" value="Cullin_binding"/>
    <property type="match status" value="1"/>
</dbReference>
<dbReference type="GO" id="GO:0000151">
    <property type="term" value="C:ubiquitin ligase complex"/>
    <property type="evidence" value="ECO:0007669"/>
    <property type="project" value="TreeGrafter"/>
</dbReference>
<dbReference type="Gene3D" id="1.10.238.10">
    <property type="entry name" value="EF-hand"/>
    <property type="match status" value="1"/>
</dbReference>
<dbReference type="GO" id="GO:0005886">
    <property type="term" value="C:plasma membrane"/>
    <property type="evidence" value="ECO:0007669"/>
    <property type="project" value="UniProtKB-ARBA"/>
</dbReference>